<organism evidence="1 2">
    <name type="scientific">Smittium mucronatum</name>
    <dbReference type="NCBI Taxonomy" id="133383"/>
    <lineage>
        <taxon>Eukaryota</taxon>
        <taxon>Fungi</taxon>
        <taxon>Fungi incertae sedis</taxon>
        <taxon>Zoopagomycota</taxon>
        <taxon>Kickxellomycotina</taxon>
        <taxon>Harpellomycetes</taxon>
        <taxon>Harpellales</taxon>
        <taxon>Legeriomycetaceae</taxon>
        <taxon>Smittium</taxon>
    </lineage>
</organism>
<name>A0A1R0GM32_9FUNG</name>
<dbReference type="OrthoDB" id="2123547at2759"/>
<dbReference type="InterPro" id="IPR011990">
    <property type="entry name" value="TPR-like_helical_dom_sf"/>
</dbReference>
<keyword evidence="2" id="KW-1185">Reference proteome</keyword>
<sequence length="315" mass="36407">MNRFVSKILGSRFQSTRIIKYSLDRNASFSLINHIGAQNRFTATVSKQQAFKELEKVPIEGVDKDLQKTFYDFMDDTVIVGEQNKLPRRSLLTTFLQRTKNEKEMDLALVMWARWRLLGLLPLSEKTTWVLLSRCQFLKYPDPLITVLLDRYKYKAFPTWYIFEQTAKLISARISSIVSEQGQDSDAANKYLDDLFRLFAAVPYYDLELEDWAYSFLILGCIKCGMEEGFTRVIEVATEALELSANTGVSSIDFEAATALVDEFTKRGDAENAKIYFDYIQKYNLKPSPSYHVSFDEDGKMSYQEFQPKDSDIKN</sequence>
<reference evidence="1 2" key="1">
    <citation type="journal article" date="2016" name="Mol. Biol. Evol.">
        <title>Genome-Wide Survey of Gut Fungi (Harpellales) Reveals the First Horizontally Transferred Ubiquitin Gene from a Mosquito Host.</title>
        <authorList>
            <person name="Wang Y."/>
            <person name="White M.M."/>
            <person name="Kvist S."/>
            <person name="Moncalvo J.M."/>
        </authorList>
    </citation>
    <scope>NUCLEOTIDE SEQUENCE [LARGE SCALE GENOMIC DNA]</scope>
    <source>
        <strain evidence="1 2">ALG-7-W6</strain>
    </source>
</reference>
<dbReference type="Gene3D" id="1.25.40.10">
    <property type="entry name" value="Tetratricopeptide repeat domain"/>
    <property type="match status" value="1"/>
</dbReference>
<accession>A0A1R0GM32</accession>
<dbReference type="EMBL" id="LSSL01007566">
    <property type="protein sequence ID" value="OLY77937.1"/>
    <property type="molecule type" value="Genomic_DNA"/>
</dbReference>
<dbReference type="AlphaFoldDB" id="A0A1R0GM32"/>
<dbReference type="Proteomes" id="UP000187455">
    <property type="component" value="Unassembled WGS sequence"/>
</dbReference>
<evidence type="ECO:0000313" key="1">
    <source>
        <dbReference type="EMBL" id="OLY77937.1"/>
    </source>
</evidence>
<evidence type="ECO:0000313" key="2">
    <source>
        <dbReference type="Proteomes" id="UP000187455"/>
    </source>
</evidence>
<proteinExistence type="predicted"/>
<protein>
    <submittedName>
        <fullName evidence="1">Uncharacterized protein</fullName>
    </submittedName>
</protein>
<gene>
    <name evidence="1" type="ORF">AYI68_g8031</name>
</gene>
<comment type="caution">
    <text evidence="1">The sequence shown here is derived from an EMBL/GenBank/DDBJ whole genome shotgun (WGS) entry which is preliminary data.</text>
</comment>